<dbReference type="Proteomes" id="UP001202961">
    <property type="component" value="Unassembled WGS sequence"/>
</dbReference>
<feature type="region of interest" description="Disordered" evidence="7">
    <location>
        <begin position="482"/>
        <end position="501"/>
    </location>
</feature>
<dbReference type="Gene3D" id="2.60.120.560">
    <property type="entry name" value="Exo-inulinase, domain 1"/>
    <property type="match status" value="1"/>
</dbReference>
<keyword evidence="5" id="KW-0378">Hydrolase</keyword>
<evidence type="ECO:0000256" key="8">
    <source>
        <dbReference type="SAM" id="SignalP"/>
    </source>
</evidence>
<evidence type="ECO:0000313" key="11">
    <source>
        <dbReference type="EMBL" id="MCM2374613.1"/>
    </source>
</evidence>
<comment type="caution">
    <text evidence="11">The sequence shown here is derived from an EMBL/GenBank/DDBJ whole genome shotgun (WGS) entry which is preliminary data.</text>
</comment>
<dbReference type="InterPro" id="IPR035874">
    <property type="entry name" value="IDS"/>
</dbReference>
<feature type="signal peptide" evidence="8">
    <location>
        <begin position="1"/>
        <end position="26"/>
    </location>
</feature>
<sequence length="724" mass="80518">LCPCHSSLATIALAFISVWVGSDVIAATPAEQTTRPNVLFIISDDLGDRLACYGDPVAVTPHLDRLAKKGVIFANNFCQFPTCGPSRASMLSGLYPFENGCVSNKNEPFSKSVPDVVSLPALFRNNGYFTARVGKIFHMGIPDGIGSKGGDDDDAWDVAVNNTGYEASLENWKNATHVGKTQRAGVRVVYDNPDIDDEEMADGQGLVDAVRILKENNPDATGKPFFLAYGIYSPHPPMIVPTKHWEATDRAKYEMPFVPGNDRDDIPRINWHVKGPGFDFIPETHAVNYSHAYYAAVHFVDELAGRLIQELENEGLADNTIIVFTGDQGFHLGEHGHWHKSTMFEEAARVPLIVVDPRQKEKGKKCSSLSGLIDIYPTLCELTGVEPLHELSGVSLVPQLSDVHAPGKEYEITMGAPSGYGIRTKRYRYTEWRKAKRGPAEQAMLYDLETDPHEFTNLIDDPAYAEIKQELSEKLGSAIAGGKASTADAPTDEFLPKQDTLPVPPPEGAIVLFDGTDTVEFVNMNGGPVDWEVTEGSLVSKRGKRRTNHIVSNWHFRDADIHAEFMLPESGTGNSGLYIHGLYEMQIIHSEGKDKVGESDMGALYGFSNPLASAGRPRSQWQVYDIRYRAPVRGPDGKITKEGSITAWLNGQKVQDNARFGEPRSNYHPYRYGTTDYLQSIWQRQKQMMVGPLFLQDHDNPVRFRNVWIRPLDDQSMRYESENR</sequence>
<evidence type="ECO:0000256" key="7">
    <source>
        <dbReference type="SAM" id="MobiDB-lite"/>
    </source>
</evidence>
<dbReference type="SUPFAM" id="SSF53649">
    <property type="entry name" value="Alkaline phosphatase-like"/>
    <property type="match status" value="1"/>
</dbReference>
<dbReference type="PROSITE" id="PS00149">
    <property type="entry name" value="SULFATASE_2"/>
    <property type="match status" value="1"/>
</dbReference>
<proteinExistence type="inferred from homology"/>
<dbReference type="RefSeq" id="WP_250932562.1">
    <property type="nucleotide sequence ID" value="NZ_JAMQBK010000093.1"/>
</dbReference>
<gene>
    <name evidence="11" type="ORF">NB063_28665</name>
</gene>
<dbReference type="Pfam" id="PF06439">
    <property type="entry name" value="3keto-disac_hyd"/>
    <property type="match status" value="1"/>
</dbReference>
<evidence type="ECO:0000259" key="10">
    <source>
        <dbReference type="Pfam" id="PF06439"/>
    </source>
</evidence>
<name>A0ABT0UCJ3_9BACT</name>
<evidence type="ECO:0000256" key="3">
    <source>
        <dbReference type="ARBA" id="ARBA00022723"/>
    </source>
</evidence>
<reference evidence="11 12" key="1">
    <citation type="journal article" date="2022" name="Syst. Appl. Microbiol.">
        <title>Rhodopirellula aestuarii sp. nov., a novel member of the genus Rhodopirellula isolated from brackish sediments collected in the Tagus River estuary, Portugal.</title>
        <authorList>
            <person name="Vitorino I.R."/>
            <person name="Klimek D."/>
            <person name="Calusinska M."/>
            <person name="Lobo-da-Cunha A."/>
            <person name="Vasconcelos V."/>
            <person name="Lage O.M."/>
        </authorList>
    </citation>
    <scope>NUCLEOTIDE SEQUENCE [LARGE SCALE GENOMIC DNA]</scope>
    <source>
        <strain evidence="11 12">ICT_H3.1</strain>
    </source>
</reference>
<feature type="domain" description="3-keto-alpha-glucoside-1,2-lyase/3-keto-2-hydroxy-glucal hydratase" evidence="10">
    <location>
        <begin position="508"/>
        <end position="710"/>
    </location>
</feature>
<evidence type="ECO:0000256" key="4">
    <source>
        <dbReference type="ARBA" id="ARBA00022729"/>
    </source>
</evidence>
<dbReference type="PANTHER" id="PTHR45953">
    <property type="entry name" value="IDURONATE 2-SULFATASE"/>
    <property type="match status" value="1"/>
</dbReference>
<dbReference type="PANTHER" id="PTHR45953:SF1">
    <property type="entry name" value="IDURONATE 2-SULFATASE"/>
    <property type="match status" value="1"/>
</dbReference>
<accession>A0ABT0UCJ3</accession>
<evidence type="ECO:0000313" key="12">
    <source>
        <dbReference type="Proteomes" id="UP001202961"/>
    </source>
</evidence>
<keyword evidence="12" id="KW-1185">Reference proteome</keyword>
<feature type="domain" description="Sulfatase N-terminal" evidence="9">
    <location>
        <begin position="36"/>
        <end position="385"/>
    </location>
</feature>
<protein>
    <submittedName>
        <fullName evidence="11">Sulfatase-like hydrolase/transferase</fullName>
    </submittedName>
</protein>
<dbReference type="Pfam" id="PF00884">
    <property type="entry name" value="Sulfatase"/>
    <property type="match status" value="1"/>
</dbReference>
<comment type="cofactor">
    <cofactor evidence="1">
        <name>Ca(2+)</name>
        <dbReference type="ChEBI" id="CHEBI:29108"/>
    </cofactor>
</comment>
<evidence type="ECO:0000256" key="1">
    <source>
        <dbReference type="ARBA" id="ARBA00001913"/>
    </source>
</evidence>
<evidence type="ECO:0000256" key="5">
    <source>
        <dbReference type="ARBA" id="ARBA00022801"/>
    </source>
</evidence>
<keyword evidence="3" id="KW-0479">Metal-binding</keyword>
<dbReference type="CDD" id="cd16030">
    <property type="entry name" value="iduronate-2-sulfatase"/>
    <property type="match status" value="1"/>
</dbReference>
<dbReference type="Gene3D" id="3.40.720.10">
    <property type="entry name" value="Alkaline Phosphatase, subunit A"/>
    <property type="match status" value="1"/>
</dbReference>
<organism evidence="11 12">
    <name type="scientific">Aporhodopirellula aestuarii</name>
    <dbReference type="NCBI Taxonomy" id="2950107"/>
    <lineage>
        <taxon>Bacteria</taxon>
        <taxon>Pseudomonadati</taxon>
        <taxon>Planctomycetota</taxon>
        <taxon>Planctomycetia</taxon>
        <taxon>Pirellulales</taxon>
        <taxon>Pirellulaceae</taxon>
        <taxon>Aporhodopirellula</taxon>
    </lineage>
</organism>
<feature type="chain" id="PRO_5047293156" evidence="8">
    <location>
        <begin position="27"/>
        <end position="724"/>
    </location>
</feature>
<keyword evidence="4 8" id="KW-0732">Signal</keyword>
<dbReference type="InterPro" id="IPR010496">
    <property type="entry name" value="AL/BT2_dom"/>
</dbReference>
<dbReference type="InterPro" id="IPR017850">
    <property type="entry name" value="Alkaline_phosphatase_core_sf"/>
</dbReference>
<dbReference type="InterPro" id="IPR024607">
    <property type="entry name" value="Sulfatase_CS"/>
</dbReference>
<dbReference type="EMBL" id="JAMQBK010000093">
    <property type="protein sequence ID" value="MCM2374613.1"/>
    <property type="molecule type" value="Genomic_DNA"/>
</dbReference>
<keyword evidence="6" id="KW-0106">Calcium</keyword>
<comment type="similarity">
    <text evidence="2">Belongs to the sulfatase family.</text>
</comment>
<feature type="non-terminal residue" evidence="11">
    <location>
        <position position="1"/>
    </location>
</feature>
<evidence type="ECO:0000259" key="9">
    <source>
        <dbReference type="Pfam" id="PF00884"/>
    </source>
</evidence>
<evidence type="ECO:0000256" key="2">
    <source>
        <dbReference type="ARBA" id="ARBA00008779"/>
    </source>
</evidence>
<evidence type="ECO:0000256" key="6">
    <source>
        <dbReference type="ARBA" id="ARBA00022837"/>
    </source>
</evidence>
<dbReference type="InterPro" id="IPR000917">
    <property type="entry name" value="Sulfatase_N"/>
</dbReference>